<proteinExistence type="predicted"/>
<evidence type="ECO:0000313" key="2">
    <source>
        <dbReference type="Proteomes" id="UP000282378"/>
    </source>
</evidence>
<dbReference type="AlphaFoldDB" id="A0A3M3AGR5"/>
<accession>A0A3M3AGR5</accession>
<reference evidence="1 2" key="1">
    <citation type="submission" date="2018-08" db="EMBL/GenBank/DDBJ databases">
        <title>Recombination of ecologically and evolutionarily significant loci maintains genetic cohesion in the Pseudomonas syringae species complex.</title>
        <authorList>
            <person name="Dillon M."/>
            <person name="Thakur S."/>
            <person name="Almeida R.N.D."/>
            <person name="Weir B.S."/>
            <person name="Guttman D.S."/>
        </authorList>
    </citation>
    <scope>NUCLEOTIDE SEQUENCE [LARGE SCALE GENOMIC DNA]</scope>
    <source>
        <strain evidence="1 2">88_10</strain>
    </source>
</reference>
<name>A0A3M3AGR5_PSEYM</name>
<gene>
    <name evidence="1" type="ORF">APX70_04250</name>
</gene>
<dbReference type="SUPFAM" id="SSF53822">
    <property type="entry name" value="Periplasmic binding protein-like I"/>
    <property type="match status" value="1"/>
</dbReference>
<feature type="non-terminal residue" evidence="1">
    <location>
        <position position="1"/>
    </location>
</feature>
<evidence type="ECO:0000313" key="1">
    <source>
        <dbReference type="EMBL" id="RML99630.1"/>
    </source>
</evidence>
<dbReference type="Proteomes" id="UP000282378">
    <property type="component" value="Unassembled WGS sequence"/>
</dbReference>
<protein>
    <submittedName>
        <fullName evidence="1">Ribose ABC transporter periplasmic ribose-binding protein</fullName>
    </submittedName>
</protein>
<dbReference type="Gene3D" id="3.40.50.2300">
    <property type="match status" value="1"/>
</dbReference>
<comment type="caution">
    <text evidence="1">The sequence shown here is derived from an EMBL/GenBank/DDBJ whole genome shotgun (WGS) entry which is preliminary data.</text>
</comment>
<organism evidence="1 2">
    <name type="scientific">Pseudomonas syringae pv. maculicola</name>
    <dbReference type="NCBI Taxonomy" id="59511"/>
    <lineage>
        <taxon>Bacteria</taxon>
        <taxon>Pseudomonadati</taxon>
        <taxon>Pseudomonadota</taxon>
        <taxon>Gammaproteobacteria</taxon>
        <taxon>Pseudomonadales</taxon>
        <taxon>Pseudomonadaceae</taxon>
        <taxon>Pseudomonas</taxon>
    </lineage>
</organism>
<sequence length="52" mass="5650">LATMTQQTQKMGRMAVASALDLKAGKAVPKEQLLETVLTTKDNVAPFLQQHP</sequence>
<dbReference type="EMBL" id="RBNL01000611">
    <property type="protein sequence ID" value="RML99630.1"/>
    <property type="molecule type" value="Genomic_DNA"/>
</dbReference>
<dbReference type="InterPro" id="IPR028082">
    <property type="entry name" value="Peripla_BP_I"/>
</dbReference>